<dbReference type="SUPFAM" id="SSF81383">
    <property type="entry name" value="F-box domain"/>
    <property type="match status" value="1"/>
</dbReference>
<accession>A0AAV7FHR6</accession>
<dbReference type="SMART" id="SM00256">
    <property type="entry name" value="FBOX"/>
    <property type="match status" value="1"/>
</dbReference>
<protein>
    <recommendedName>
        <fullName evidence="1">F-box domain-containing protein</fullName>
    </recommendedName>
</protein>
<dbReference type="InterPro" id="IPR055290">
    <property type="entry name" value="At3g26010-like"/>
</dbReference>
<dbReference type="InterPro" id="IPR036047">
    <property type="entry name" value="F-box-like_dom_sf"/>
</dbReference>
<dbReference type="PANTHER" id="PTHR35546">
    <property type="entry name" value="F-BOX PROTEIN INTERACTION DOMAIN PROTEIN-RELATED"/>
    <property type="match status" value="1"/>
</dbReference>
<evidence type="ECO:0000259" key="1">
    <source>
        <dbReference type="PROSITE" id="PS50181"/>
    </source>
</evidence>
<dbReference type="PANTHER" id="PTHR35546:SF130">
    <property type="entry name" value="EXPRESSED PROTEIN"/>
    <property type="match status" value="1"/>
</dbReference>
<dbReference type="AlphaFoldDB" id="A0AAV7FHR6"/>
<proteinExistence type="predicted"/>
<comment type="caution">
    <text evidence="2">The sequence shown here is derived from an EMBL/GenBank/DDBJ whole genome shotgun (WGS) entry which is preliminary data.</text>
</comment>
<dbReference type="Pfam" id="PF00646">
    <property type="entry name" value="F-box"/>
    <property type="match status" value="1"/>
</dbReference>
<dbReference type="EMBL" id="JAINDJ010000002">
    <property type="protein sequence ID" value="KAG9459986.1"/>
    <property type="molecule type" value="Genomic_DNA"/>
</dbReference>
<reference evidence="2 3" key="1">
    <citation type="submission" date="2021-07" db="EMBL/GenBank/DDBJ databases">
        <title>The Aristolochia fimbriata genome: insights into angiosperm evolution, floral development and chemical biosynthesis.</title>
        <authorList>
            <person name="Jiao Y."/>
        </authorList>
    </citation>
    <scope>NUCLEOTIDE SEQUENCE [LARGE SCALE GENOMIC DNA]</scope>
    <source>
        <strain evidence="2">IBCAS-2021</strain>
        <tissue evidence="2">Leaf</tissue>
    </source>
</reference>
<dbReference type="PROSITE" id="PS50181">
    <property type="entry name" value="FBOX"/>
    <property type="match status" value="1"/>
</dbReference>
<sequence length="435" mass="49813">MDDLPDEIWTEIFRRLPKRLRCKCRCVSKRWSNLISKYSARLNDLGFILGEQAPKRDFSTEVSEEKCLASFFRFDEKGGFTADDRRFFFPTGDLELEPDSLCSCSGLLFFRANNLELGSRNRVVYHVANPVAKRTMVFASYTPNHGYEYFGYGIVPAAAAECSDETCWRLVALYYYFRNGAGGEDAGISSPNHGLLLTIFDSTVGQWIETKEARFSENDDKTTWKSEFTRLDAPALYMNGTLHWLESSSVNTLCLKTLLFRRIALPTNRGINTAGRRALLWESDGRLKYGQIRGTEGFCIWVLEGAGTSLHPRWRKTWHVPIDTLKSKADALGLFFADNIIDACYFVEDLHTVYILMERNRVLLSYDILEETMREMPLPEKISDLAIAWKPRRKKQLKCGAFTMSRALVPWNFNARAKLPNLVGILRPTTESLFL</sequence>
<dbReference type="Proteomes" id="UP000825729">
    <property type="component" value="Unassembled WGS sequence"/>
</dbReference>
<dbReference type="Gene3D" id="1.20.1280.50">
    <property type="match status" value="1"/>
</dbReference>
<keyword evidence="3" id="KW-1185">Reference proteome</keyword>
<gene>
    <name evidence="2" type="ORF">H6P81_004494</name>
</gene>
<organism evidence="2 3">
    <name type="scientific">Aristolochia fimbriata</name>
    <name type="common">White veined hardy Dutchman's pipe vine</name>
    <dbReference type="NCBI Taxonomy" id="158543"/>
    <lineage>
        <taxon>Eukaryota</taxon>
        <taxon>Viridiplantae</taxon>
        <taxon>Streptophyta</taxon>
        <taxon>Embryophyta</taxon>
        <taxon>Tracheophyta</taxon>
        <taxon>Spermatophyta</taxon>
        <taxon>Magnoliopsida</taxon>
        <taxon>Magnoliidae</taxon>
        <taxon>Piperales</taxon>
        <taxon>Aristolochiaceae</taxon>
        <taxon>Aristolochia</taxon>
    </lineage>
</organism>
<evidence type="ECO:0000313" key="3">
    <source>
        <dbReference type="Proteomes" id="UP000825729"/>
    </source>
</evidence>
<feature type="domain" description="F-box" evidence="1">
    <location>
        <begin position="1"/>
        <end position="45"/>
    </location>
</feature>
<name>A0AAV7FHR6_ARIFI</name>
<dbReference type="InterPro" id="IPR001810">
    <property type="entry name" value="F-box_dom"/>
</dbReference>
<evidence type="ECO:0000313" key="2">
    <source>
        <dbReference type="EMBL" id="KAG9459986.1"/>
    </source>
</evidence>